<dbReference type="GO" id="GO:0043093">
    <property type="term" value="P:FtsZ-dependent cytokinesis"/>
    <property type="evidence" value="ECO:0007669"/>
    <property type="project" value="UniProtKB-UniRule"/>
</dbReference>
<dbReference type="RefSeq" id="WP_071664121.1">
    <property type="nucleotide sequence ID" value="NZ_CP009654.1"/>
</dbReference>
<dbReference type="OrthoDB" id="7061211at2"/>
<dbReference type="HAMAP" id="MF_00599">
    <property type="entry name" value="FtsB"/>
    <property type="match status" value="1"/>
</dbReference>
<keyword evidence="7" id="KW-0997">Cell inner membrane</keyword>
<dbReference type="InterPro" id="IPR023081">
    <property type="entry name" value="Cell_div_FtsB"/>
</dbReference>
<dbReference type="InterPro" id="IPR007060">
    <property type="entry name" value="FtsL/DivIC"/>
</dbReference>
<keyword evidence="7" id="KW-0175">Coiled coil</keyword>
<evidence type="ECO:0000256" key="2">
    <source>
        <dbReference type="ARBA" id="ARBA00022618"/>
    </source>
</evidence>
<gene>
    <name evidence="7" type="primary">ftsB</name>
    <name evidence="9" type="ORF">KX01_1211</name>
</gene>
<protein>
    <recommendedName>
        <fullName evidence="7">Cell division protein FtsB</fullName>
    </recommendedName>
</protein>
<keyword evidence="6 7" id="KW-0131">Cell cycle</keyword>
<comment type="function">
    <text evidence="7">Essential cell division protein. May link together the upstream cell division proteins, which are predominantly cytoplasmic, with the downstream cell division proteins, which are predominantly periplasmic.</text>
</comment>
<keyword evidence="1 7" id="KW-1003">Cell membrane</keyword>
<evidence type="ECO:0000256" key="8">
    <source>
        <dbReference type="SAM" id="Phobius"/>
    </source>
</evidence>
<feature type="topological domain" description="Periplasmic" evidence="7">
    <location>
        <begin position="30"/>
        <end position="96"/>
    </location>
</feature>
<dbReference type="PANTHER" id="PTHR37485:SF1">
    <property type="entry name" value="CELL DIVISION PROTEIN FTSB"/>
    <property type="match status" value="1"/>
</dbReference>
<name>A0A1J0KRM5_9GAMM</name>
<accession>A0A1J0KRM5</accession>
<evidence type="ECO:0000313" key="10">
    <source>
        <dbReference type="Proteomes" id="UP000182521"/>
    </source>
</evidence>
<comment type="subcellular location">
    <subcellularLocation>
        <location evidence="7">Cell inner membrane</location>
        <topology evidence="7">Single-pass type II membrane protein</topology>
    </subcellularLocation>
    <text evidence="7">Localizes to the division septum.</text>
</comment>
<keyword evidence="3 7" id="KW-0812">Transmembrane</keyword>
<evidence type="ECO:0000256" key="5">
    <source>
        <dbReference type="ARBA" id="ARBA00023136"/>
    </source>
</evidence>
<comment type="subunit">
    <text evidence="7">Part of a complex composed of FtsB, FtsL and FtsQ.</text>
</comment>
<evidence type="ECO:0000256" key="6">
    <source>
        <dbReference type="ARBA" id="ARBA00023306"/>
    </source>
</evidence>
<dbReference type="KEGG" id="frc:KX01_1211"/>
<feature type="transmembrane region" description="Helical" evidence="8">
    <location>
        <begin position="9"/>
        <end position="28"/>
    </location>
</feature>
<evidence type="ECO:0000313" key="9">
    <source>
        <dbReference type="EMBL" id="APC96413.1"/>
    </source>
</evidence>
<dbReference type="EMBL" id="CP009654">
    <property type="protein sequence ID" value="APC96413.1"/>
    <property type="molecule type" value="Genomic_DNA"/>
</dbReference>
<keyword evidence="2 7" id="KW-0132">Cell division</keyword>
<comment type="similarity">
    <text evidence="7">Belongs to the FtsB family.</text>
</comment>
<feature type="topological domain" description="Cytoplasmic" evidence="7">
    <location>
        <begin position="1"/>
        <end position="11"/>
    </location>
</feature>
<organism evidence="9 10">
    <name type="scientific">Francisella frigiditurris</name>
    <dbReference type="NCBI Taxonomy" id="1542390"/>
    <lineage>
        <taxon>Bacteria</taxon>
        <taxon>Pseudomonadati</taxon>
        <taxon>Pseudomonadota</taxon>
        <taxon>Gammaproteobacteria</taxon>
        <taxon>Thiotrichales</taxon>
        <taxon>Francisellaceae</taxon>
        <taxon>Francisella</taxon>
    </lineage>
</organism>
<reference evidence="10" key="1">
    <citation type="submission" date="2014-10" db="EMBL/GenBank/DDBJ databases">
        <authorList>
            <person name="Kuske C.R."/>
            <person name="Challacombe J.F."/>
            <person name="Daligault H.E."/>
            <person name="Davenport K.W."/>
            <person name="Johnson S.L."/>
            <person name="Siddaramappa S."/>
            <person name="Petersen J.M."/>
        </authorList>
    </citation>
    <scope>NUCLEOTIDE SEQUENCE [LARGE SCALE GENOMIC DNA]</scope>
    <source>
        <strain evidence="10">CA97-1460</strain>
    </source>
</reference>
<evidence type="ECO:0000256" key="4">
    <source>
        <dbReference type="ARBA" id="ARBA00022989"/>
    </source>
</evidence>
<dbReference type="GO" id="GO:0032153">
    <property type="term" value="C:cell division site"/>
    <property type="evidence" value="ECO:0007669"/>
    <property type="project" value="UniProtKB-UniRule"/>
</dbReference>
<evidence type="ECO:0000256" key="3">
    <source>
        <dbReference type="ARBA" id="ARBA00022692"/>
    </source>
</evidence>
<dbReference type="Pfam" id="PF04977">
    <property type="entry name" value="DivIC"/>
    <property type="match status" value="1"/>
</dbReference>
<dbReference type="Proteomes" id="UP000182521">
    <property type="component" value="Chromosome"/>
</dbReference>
<dbReference type="GO" id="GO:0030428">
    <property type="term" value="C:cell septum"/>
    <property type="evidence" value="ECO:0007669"/>
    <property type="project" value="TreeGrafter"/>
</dbReference>
<sequence>MKVKTNTPFYAFITVVILLIVSLQYSFWFSDTGYLKLKSLRSKVVEEKQEITNKELNNQKLYSEVVSLRDNNNVLENLARENLGYIKKGEVFYSVE</sequence>
<keyword evidence="5 7" id="KW-0472">Membrane</keyword>
<keyword evidence="4 7" id="KW-1133">Transmembrane helix</keyword>
<dbReference type="GO" id="GO:0005886">
    <property type="term" value="C:plasma membrane"/>
    <property type="evidence" value="ECO:0007669"/>
    <property type="project" value="UniProtKB-SubCell"/>
</dbReference>
<keyword evidence="10" id="KW-1185">Reference proteome</keyword>
<dbReference type="PANTHER" id="PTHR37485">
    <property type="entry name" value="CELL DIVISION PROTEIN FTSB"/>
    <property type="match status" value="1"/>
</dbReference>
<dbReference type="AlphaFoldDB" id="A0A1J0KRM5"/>
<feature type="coiled-coil region" evidence="7">
    <location>
        <begin position="37"/>
        <end position="78"/>
    </location>
</feature>
<dbReference type="STRING" id="1542390.KX01_1211"/>
<evidence type="ECO:0000256" key="1">
    <source>
        <dbReference type="ARBA" id="ARBA00022475"/>
    </source>
</evidence>
<evidence type="ECO:0000256" key="7">
    <source>
        <dbReference type="HAMAP-Rule" id="MF_00599"/>
    </source>
</evidence>
<proteinExistence type="inferred from homology"/>